<dbReference type="Pfam" id="PF09922">
    <property type="entry name" value="LiaF-like_C"/>
    <property type="match status" value="1"/>
</dbReference>
<dbReference type="InterPro" id="IPR024425">
    <property type="entry name" value="LiaF-like_C"/>
</dbReference>
<reference evidence="3 4" key="1">
    <citation type="submission" date="2023-07" db="EMBL/GenBank/DDBJ databases">
        <title>Genomic Encyclopedia of Type Strains, Phase IV (KMG-IV): sequencing the most valuable type-strain genomes for metagenomic binning, comparative biology and taxonomic classification.</title>
        <authorList>
            <person name="Goeker M."/>
        </authorList>
    </citation>
    <scope>NUCLEOTIDE SEQUENCE [LARGE SCALE GENOMIC DNA]</scope>
    <source>
        <strain evidence="3 4">DSM 22170</strain>
    </source>
</reference>
<evidence type="ECO:0000313" key="4">
    <source>
        <dbReference type="Proteomes" id="UP001185028"/>
    </source>
</evidence>
<name>A0ABU1J5I5_9BACL</name>
<accession>A0ABU1J5I5</accession>
<keyword evidence="1" id="KW-1133">Transmembrane helix</keyword>
<keyword evidence="4" id="KW-1185">Reference proteome</keyword>
<proteinExistence type="predicted"/>
<dbReference type="NCBIfam" id="NF040535">
    <property type="entry name" value="LiaF_C_term"/>
    <property type="match status" value="1"/>
</dbReference>
<dbReference type="InterPro" id="IPR047793">
    <property type="entry name" value="LiaF_C"/>
</dbReference>
<dbReference type="RefSeq" id="WP_188778776.1">
    <property type="nucleotide sequence ID" value="NZ_BMMB01000024.1"/>
</dbReference>
<evidence type="ECO:0000259" key="2">
    <source>
        <dbReference type="Pfam" id="PF09922"/>
    </source>
</evidence>
<evidence type="ECO:0000313" key="3">
    <source>
        <dbReference type="EMBL" id="MDR6246760.1"/>
    </source>
</evidence>
<feature type="transmembrane region" description="Helical" evidence="1">
    <location>
        <begin position="7"/>
        <end position="38"/>
    </location>
</feature>
<keyword evidence="1" id="KW-0812">Transmembrane</keyword>
<feature type="domain" description="Cell wall-active antibiotics response LiaF-like C-terminal" evidence="2">
    <location>
        <begin position="103"/>
        <end position="218"/>
    </location>
</feature>
<keyword evidence="1" id="KW-0472">Membrane</keyword>
<comment type="caution">
    <text evidence="3">The sequence shown here is derived from an EMBL/GenBank/DDBJ whole genome shotgun (WGS) entry which is preliminary data.</text>
</comment>
<protein>
    <submittedName>
        <fullName evidence="3">Lia operon protein LiaF</fullName>
    </submittedName>
</protein>
<evidence type="ECO:0000256" key="1">
    <source>
        <dbReference type="SAM" id="Phobius"/>
    </source>
</evidence>
<organism evidence="3 4">
    <name type="scientific">Paenibacillus hunanensis</name>
    <dbReference type="NCBI Taxonomy" id="539262"/>
    <lineage>
        <taxon>Bacteria</taxon>
        <taxon>Bacillati</taxon>
        <taxon>Bacillota</taxon>
        <taxon>Bacilli</taxon>
        <taxon>Bacillales</taxon>
        <taxon>Paenibacillaceae</taxon>
        <taxon>Paenibacillus</taxon>
    </lineage>
</organism>
<feature type="transmembrane region" description="Helical" evidence="1">
    <location>
        <begin position="50"/>
        <end position="83"/>
    </location>
</feature>
<sequence>MTRKREAAAVVLISIGLLILLEPFVGFFTIVALVLLLIGVLGLRRGKMRQGYICLASGIGLLLLDHIMLLFGIVLISLGWFYIRANKAHHGHKHRTQQNFVRTSQHNRDPWMLQSTSSWHVIGDIDYDLSLAIADESDTVLYFQGIIGDLDFTIPEEYGVEIEANVLFGQIGFNSDYRTGTQRRQGIWNRVEWQSPNYGTSVQRVKLVVFYVAGDLNIRLSA</sequence>
<gene>
    <name evidence="3" type="ORF">JOC58_004705</name>
</gene>
<dbReference type="EMBL" id="JAVDQH010000040">
    <property type="protein sequence ID" value="MDR6246760.1"/>
    <property type="molecule type" value="Genomic_DNA"/>
</dbReference>
<dbReference type="Proteomes" id="UP001185028">
    <property type="component" value="Unassembled WGS sequence"/>
</dbReference>